<organism evidence="3 4">
    <name type="scientific">Acinetobacter faecalis</name>
    <dbReference type="NCBI Taxonomy" id="2665161"/>
    <lineage>
        <taxon>Bacteria</taxon>
        <taxon>Pseudomonadati</taxon>
        <taxon>Pseudomonadota</taxon>
        <taxon>Gammaproteobacteria</taxon>
        <taxon>Moraxellales</taxon>
        <taxon>Moraxellaceae</taxon>
        <taxon>Acinetobacter</taxon>
    </lineage>
</organism>
<dbReference type="SUPFAM" id="SSF53756">
    <property type="entry name" value="UDP-Glycosyltransferase/glycogen phosphorylase"/>
    <property type="match status" value="1"/>
</dbReference>
<sequence length="379" mass="43485">MDKKRVIVLRNDILNYSETFILEQTRFYKKWDAILVGKYYVENGLNLDSIIYRLIPHIRDNFFQRWFLKITEIFWIKNIGIEKYIESLNADILYIHFGTDAVKFWPSIKDLHIPIYITLHGYDISIYKSYWYKGLAGNNLKNYPKRLLEIAKDSRVRFIAVSEAIKEKAILFGIPENKIFVHYIGVDTKKFCKGTVPIKKRENIILYIGRFTEKKAPLLLIRAFKQVVSQIPNAKLVMIGDGVLKSAAEELVKELNIPVVFKGVLSSEQIMSEMDKAKVYCLPSITAINGDSEGLPIANLEAISKGLPVVLTKHSGNVDIFDVGDFGAMVPENDLVALSDALINELNNMKEINLCDFNKKFDIRVSIDKLESFFEESLK</sequence>
<dbReference type="GO" id="GO:0016757">
    <property type="term" value="F:glycosyltransferase activity"/>
    <property type="evidence" value="ECO:0007669"/>
    <property type="project" value="InterPro"/>
</dbReference>
<gene>
    <name evidence="3" type="ORF">GIX10_03895</name>
</gene>
<comment type="caution">
    <text evidence="3">The sequence shown here is derived from an EMBL/GenBank/DDBJ whole genome shotgun (WGS) entry which is preliminary data.</text>
</comment>
<dbReference type="EMBL" id="WLYL01000008">
    <property type="protein sequence ID" value="MTD10596.1"/>
    <property type="molecule type" value="Genomic_DNA"/>
</dbReference>
<keyword evidence="3" id="KW-0808">Transferase</keyword>
<evidence type="ECO:0000259" key="2">
    <source>
        <dbReference type="Pfam" id="PF13439"/>
    </source>
</evidence>
<feature type="domain" description="Glycosyltransferase subfamily 4-like N-terminal" evidence="2">
    <location>
        <begin position="76"/>
        <end position="189"/>
    </location>
</feature>
<dbReference type="InterPro" id="IPR028098">
    <property type="entry name" value="Glyco_trans_4-like_N"/>
</dbReference>
<evidence type="ECO:0000313" key="3">
    <source>
        <dbReference type="EMBL" id="MTD10596.1"/>
    </source>
</evidence>
<dbReference type="PANTHER" id="PTHR45947:SF3">
    <property type="entry name" value="SULFOQUINOVOSYL TRANSFERASE SQD2"/>
    <property type="match status" value="1"/>
</dbReference>
<dbReference type="Pfam" id="PF13439">
    <property type="entry name" value="Glyco_transf_4"/>
    <property type="match status" value="1"/>
</dbReference>
<feature type="domain" description="Glycosyl transferase family 1" evidence="1">
    <location>
        <begin position="197"/>
        <end position="348"/>
    </location>
</feature>
<reference evidence="3 4" key="1">
    <citation type="submission" date="2019-11" db="EMBL/GenBank/DDBJ databases">
        <authorList>
            <person name="An D."/>
        </authorList>
    </citation>
    <scope>NUCLEOTIDE SEQUENCE [LARGE SCALE GENOMIC DNA]</scope>
    <source>
        <strain evidence="3 4">YIM 103518</strain>
    </source>
</reference>
<dbReference type="PANTHER" id="PTHR45947">
    <property type="entry name" value="SULFOQUINOVOSYL TRANSFERASE SQD2"/>
    <property type="match status" value="1"/>
</dbReference>
<dbReference type="RefSeq" id="WP_154772226.1">
    <property type="nucleotide sequence ID" value="NZ_WLYL01000008.1"/>
</dbReference>
<dbReference type="InterPro" id="IPR050194">
    <property type="entry name" value="Glycosyltransferase_grp1"/>
</dbReference>
<proteinExistence type="predicted"/>
<dbReference type="Proteomes" id="UP000473854">
    <property type="component" value="Unassembled WGS sequence"/>
</dbReference>
<name>A0A6L6GDS7_9GAMM</name>
<evidence type="ECO:0000313" key="4">
    <source>
        <dbReference type="Proteomes" id="UP000473854"/>
    </source>
</evidence>
<dbReference type="AlphaFoldDB" id="A0A6L6GDS7"/>
<evidence type="ECO:0000259" key="1">
    <source>
        <dbReference type="Pfam" id="PF00534"/>
    </source>
</evidence>
<accession>A0A6L6GDS7</accession>
<dbReference type="Gene3D" id="3.40.50.2000">
    <property type="entry name" value="Glycogen Phosphorylase B"/>
    <property type="match status" value="2"/>
</dbReference>
<dbReference type="Pfam" id="PF00534">
    <property type="entry name" value="Glycos_transf_1"/>
    <property type="match status" value="1"/>
</dbReference>
<dbReference type="InterPro" id="IPR001296">
    <property type="entry name" value="Glyco_trans_1"/>
</dbReference>
<protein>
    <submittedName>
        <fullName evidence="3">Glycosyltransferase</fullName>
    </submittedName>
</protein>